<name>A0ABQ7JGY6_9FUNG</name>
<reference evidence="1 2" key="1">
    <citation type="journal article" date="2020" name="Fungal Divers.">
        <title>Resolving the Mortierellaceae phylogeny through synthesis of multi-gene phylogenetics and phylogenomics.</title>
        <authorList>
            <person name="Vandepol N."/>
            <person name="Liber J."/>
            <person name="Desiro A."/>
            <person name="Na H."/>
            <person name="Kennedy M."/>
            <person name="Barry K."/>
            <person name="Grigoriev I.V."/>
            <person name="Miller A.N."/>
            <person name="O'Donnell K."/>
            <person name="Stajich J.E."/>
            <person name="Bonito G."/>
        </authorList>
    </citation>
    <scope>NUCLEOTIDE SEQUENCE [LARGE SCALE GENOMIC DNA]</scope>
    <source>
        <strain evidence="1 2">AD045</strain>
    </source>
</reference>
<evidence type="ECO:0000313" key="1">
    <source>
        <dbReference type="EMBL" id="KAG0270920.1"/>
    </source>
</evidence>
<sequence length="215" mass="24328">EVDEGAHAIPAVIPPANNGVSINDARTQVRNLGARLNALMSEQAGVELRMEHHPEGGSEEDKVRLALMERDADKLAQQVKRWTTLVSRMELSETAMTRVSPIGTSSASAALVVHGDDTLDDKSVILHSLMPRYHRKVPEHEMPKIDRKYSDPVRTNVRLFLHEFKTQGNLSYGSKVFAVVCYRLLALANLDQKVRDKWDELRDKAKHDRWSWDVI</sequence>
<proteinExistence type="predicted"/>
<accession>A0ABQ7JGY6</accession>
<feature type="non-terminal residue" evidence="1">
    <location>
        <position position="215"/>
    </location>
</feature>
<keyword evidence="2" id="KW-1185">Reference proteome</keyword>
<protein>
    <submittedName>
        <fullName evidence="1">Uncharacterized protein</fullName>
    </submittedName>
</protein>
<evidence type="ECO:0000313" key="2">
    <source>
        <dbReference type="Proteomes" id="UP001194696"/>
    </source>
</evidence>
<dbReference type="EMBL" id="JAAAIM010002943">
    <property type="protein sequence ID" value="KAG0270920.1"/>
    <property type="molecule type" value="Genomic_DNA"/>
</dbReference>
<organism evidence="1 2">
    <name type="scientific">Linnemannia gamsii</name>
    <dbReference type="NCBI Taxonomy" id="64522"/>
    <lineage>
        <taxon>Eukaryota</taxon>
        <taxon>Fungi</taxon>
        <taxon>Fungi incertae sedis</taxon>
        <taxon>Mucoromycota</taxon>
        <taxon>Mortierellomycotina</taxon>
        <taxon>Mortierellomycetes</taxon>
        <taxon>Mortierellales</taxon>
        <taxon>Mortierellaceae</taxon>
        <taxon>Linnemannia</taxon>
    </lineage>
</organism>
<gene>
    <name evidence="1" type="ORF">BGZ96_006116</name>
</gene>
<comment type="caution">
    <text evidence="1">The sequence shown here is derived from an EMBL/GenBank/DDBJ whole genome shotgun (WGS) entry which is preliminary data.</text>
</comment>
<dbReference type="Proteomes" id="UP001194696">
    <property type="component" value="Unassembled WGS sequence"/>
</dbReference>
<feature type="non-terminal residue" evidence="1">
    <location>
        <position position="1"/>
    </location>
</feature>